<organism evidence="1 2">
    <name type="scientific">Thelohanellus kitauei</name>
    <name type="common">Myxosporean</name>
    <dbReference type="NCBI Taxonomy" id="669202"/>
    <lineage>
        <taxon>Eukaryota</taxon>
        <taxon>Metazoa</taxon>
        <taxon>Cnidaria</taxon>
        <taxon>Myxozoa</taxon>
        <taxon>Myxosporea</taxon>
        <taxon>Bivalvulida</taxon>
        <taxon>Platysporina</taxon>
        <taxon>Myxobolidae</taxon>
        <taxon>Thelohanellus</taxon>
    </lineage>
</organism>
<proteinExistence type="predicted"/>
<keyword evidence="2" id="KW-1185">Reference proteome</keyword>
<dbReference type="Proteomes" id="UP000031668">
    <property type="component" value="Unassembled WGS sequence"/>
</dbReference>
<dbReference type="InterPro" id="IPR016135">
    <property type="entry name" value="UBQ-conjugating_enzyme/RWD"/>
</dbReference>
<accession>A0A0C2J7P5</accession>
<gene>
    <name evidence="1" type="ORF">RF11_15928</name>
</gene>
<dbReference type="AlphaFoldDB" id="A0A0C2J7P5"/>
<dbReference type="Gene3D" id="3.10.110.10">
    <property type="entry name" value="Ubiquitin Conjugating Enzyme"/>
    <property type="match status" value="1"/>
</dbReference>
<comment type="caution">
    <text evidence="1">The sequence shown here is derived from an EMBL/GenBank/DDBJ whole genome shotgun (WGS) entry which is preliminary data.</text>
</comment>
<evidence type="ECO:0000313" key="2">
    <source>
        <dbReference type="Proteomes" id="UP000031668"/>
    </source>
</evidence>
<protein>
    <submittedName>
        <fullName evidence="1">Ubiquitin-conjugating enzyme E2 H</fullName>
    </submittedName>
</protein>
<reference evidence="1 2" key="1">
    <citation type="journal article" date="2014" name="Genome Biol. Evol.">
        <title>The genome of the myxosporean Thelohanellus kitauei shows adaptations to nutrient acquisition within its fish host.</title>
        <authorList>
            <person name="Yang Y."/>
            <person name="Xiong J."/>
            <person name="Zhou Z."/>
            <person name="Huo F."/>
            <person name="Miao W."/>
            <person name="Ran C."/>
            <person name="Liu Y."/>
            <person name="Zhang J."/>
            <person name="Feng J."/>
            <person name="Wang M."/>
            <person name="Wang M."/>
            <person name="Wang L."/>
            <person name="Yao B."/>
        </authorList>
    </citation>
    <scope>NUCLEOTIDE SEQUENCE [LARGE SCALE GENOMIC DNA]</scope>
    <source>
        <strain evidence="1">Wuqing</strain>
    </source>
</reference>
<name>A0A0C2J7P5_THEKT</name>
<dbReference type="OMA" id="GIKNEHE"/>
<sequence length="110" mass="12730">MGGTIRYNKYNRDLSNIFETFLPHLLRYPNPDDPLNHVAAALYKKSIEEFKKCVTSKILTVKEHIQQYATEDKIRLDQLKIIKSQEKFDGIKNEHESSLSSLSDYEALGV</sequence>
<dbReference type="SUPFAM" id="SSF54495">
    <property type="entry name" value="UBC-like"/>
    <property type="match status" value="1"/>
</dbReference>
<evidence type="ECO:0000313" key="1">
    <source>
        <dbReference type="EMBL" id="KII65108.1"/>
    </source>
</evidence>
<dbReference type="EMBL" id="JWZT01004017">
    <property type="protein sequence ID" value="KII65108.1"/>
    <property type="molecule type" value="Genomic_DNA"/>
</dbReference>
<dbReference type="OrthoDB" id="269518at2759"/>